<dbReference type="RefSeq" id="WP_264498353.1">
    <property type="nucleotide sequence ID" value="NZ_CP109947.1"/>
</dbReference>
<dbReference type="Pfam" id="PF25881">
    <property type="entry name" value="HH_YBHG"/>
    <property type="match status" value="1"/>
</dbReference>
<dbReference type="InterPro" id="IPR050465">
    <property type="entry name" value="UPF0194_transport"/>
</dbReference>
<dbReference type="NCBIfam" id="NF002939">
    <property type="entry name" value="PRK03598.1"/>
    <property type="match status" value="1"/>
</dbReference>
<comment type="subcellular location">
    <subcellularLocation>
        <location evidence="1">Periplasm</location>
    </subcellularLocation>
</comment>
<dbReference type="EMBL" id="CP125967">
    <property type="protein sequence ID" value="WWO37583.1"/>
    <property type="molecule type" value="Genomic_DNA"/>
</dbReference>
<organism evidence="9 10">
    <name type="scientific">Pectobacterium cacticida</name>
    <dbReference type="NCBI Taxonomy" id="69221"/>
    <lineage>
        <taxon>Bacteria</taxon>
        <taxon>Pseudomonadati</taxon>
        <taxon>Pseudomonadota</taxon>
        <taxon>Gammaproteobacteria</taxon>
        <taxon>Enterobacterales</taxon>
        <taxon>Pectobacteriaceae</taxon>
        <taxon>Pectobacterium</taxon>
    </lineage>
</organism>
<evidence type="ECO:0000313" key="9">
    <source>
        <dbReference type="EMBL" id="WWO37583.1"/>
    </source>
</evidence>
<evidence type="ECO:0000256" key="6">
    <source>
        <dbReference type="SAM" id="Coils"/>
    </source>
</evidence>
<feature type="coiled-coil region" evidence="6">
    <location>
        <begin position="147"/>
        <end position="200"/>
    </location>
</feature>
<keyword evidence="4" id="KW-0574">Periplasm</keyword>
<evidence type="ECO:0000259" key="7">
    <source>
        <dbReference type="Pfam" id="PF25881"/>
    </source>
</evidence>
<evidence type="ECO:0000256" key="2">
    <source>
        <dbReference type="ARBA" id="ARBA00010602"/>
    </source>
</evidence>
<dbReference type="Gene3D" id="2.40.30.170">
    <property type="match status" value="1"/>
</dbReference>
<keyword evidence="10" id="KW-1185">Reference proteome</keyword>
<accession>A0ABZ2G793</accession>
<evidence type="ECO:0000256" key="5">
    <source>
        <dbReference type="ARBA" id="ARBA00023054"/>
    </source>
</evidence>
<keyword evidence="5 6" id="KW-0175">Coiled coil</keyword>
<evidence type="ECO:0000256" key="1">
    <source>
        <dbReference type="ARBA" id="ARBA00004418"/>
    </source>
</evidence>
<dbReference type="InterPro" id="IPR058792">
    <property type="entry name" value="Beta-barrel_RND_2"/>
</dbReference>
<dbReference type="Gene3D" id="1.10.287.470">
    <property type="entry name" value="Helix hairpin bin"/>
    <property type="match status" value="2"/>
</dbReference>
<name>A0ABZ2G793_9GAMM</name>
<dbReference type="Proteomes" id="UP001379444">
    <property type="component" value="Chromosome"/>
</dbReference>
<dbReference type="SUPFAM" id="SSF111369">
    <property type="entry name" value="HlyD-like secretion proteins"/>
    <property type="match status" value="2"/>
</dbReference>
<evidence type="ECO:0000256" key="4">
    <source>
        <dbReference type="ARBA" id="ARBA00022764"/>
    </source>
</evidence>
<proteinExistence type="inferred from homology"/>
<feature type="domain" description="CusB-like beta-barrel" evidence="8">
    <location>
        <begin position="239"/>
        <end position="327"/>
    </location>
</feature>
<sequence>MNKRKLAFAALILVLLGAGYGFYHHQQQQQKPLTLYGNVDIRTVNLAFRVGGRVAELKVDEGDTVQTGQSLAILDAAPYQNAQHQAQANLASAQAQLQLAQEGYRQEEIAQVRSQVVQSQAAYDYANRFYQRQQGLWDKRAISANMLDDARTARNQALATLQAAKDKLSQFERGNRPQEIAAAQAAVAQAEAGLAQAELDRQDTELVAPSPGVILTRAAEKGSMLAAGSTVFTLSLTRPVWVRAYVSEKDLGRVVPGSYMLIYTDGRPNQPYRGKVGFVSPSAEFTPKSVETEDLRTDLVYRLRIVVTDPDDGLRQGMPVTLRLEDARTEDANRTHEPAHHD</sequence>
<dbReference type="PANTHER" id="PTHR32347:SF29">
    <property type="entry name" value="UPF0194 MEMBRANE PROTEIN YBHG"/>
    <property type="match status" value="1"/>
</dbReference>
<gene>
    <name evidence="9" type="primary">hlyD</name>
    <name evidence="9" type="ORF">QNA12_13590</name>
</gene>
<dbReference type="PANTHER" id="PTHR32347">
    <property type="entry name" value="EFFLUX SYSTEM COMPONENT YKNX-RELATED"/>
    <property type="match status" value="1"/>
</dbReference>
<dbReference type="Pfam" id="PF25954">
    <property type="entry name" value="Beta-barrel_RND_2"/>
    <property type="match status" value="1"/>
</dbReference>
<protein>
    <submittedName>
        <fullName evidence="9">Secretion protein HlyD</fullName>
    </submittedName>
</protein>
<dbReference type="InterPro" id="IPR059052">
    <property type="entry name" value="HH_YbhG-like"/>
</dbReference>
<evidence type="ECO:0000259" key="8">
    <source>
        <dbReference type="Pfam" id="PF25954"/>
    </source>
</evidence>
<evidence type="ECO:0000256" key="3">
    <source>
        <dbReference type="ARBA" id="ARBA00022729"/>
    </source>
</evidence>
<feature type="domain" description="YbhG-like alpha-helical hairpin" evidence="7">
    <location>
        <begin position="74"/>
        <end position="203"/>
    </location>
</feature>
<reference evidence="9 10" key="1">
    <citation type="journal article" date="2024" name="Front. Plant Sci.">
        <title>Comprehensive phenomic and genomic studies of the species, Pectobacterium cacticida and proposal for reclassification as Alcorniella cacticida comb. nov.</title>
        <authorList>
            <person name="Jonca J."/>
            <person name="Pirhonen M."/>
            <person name="Waleron M.M."/>
            <person name="Gawor J."/>
            <person name="Mrozik A."/>
            <person name="Smoktunowicz M."/>
            <person name="Waleron K."/>
            <person name="Waleron M."/>
        </authorList>
    </citation>
    <scope>NUCLEOTIDE SEQUENCE [LARGE SCALE GENOMIC DNA]</scope>
    <source>
        <strain evidence="9 10">DPMP6</strain>
    </source>
</reference>
<dbReference type="Gene3D" id="2.40.50.100">
    <property type="match status" value="1"/>
</dbReference>
<comment type="similarity">
    <text evidence="2">Belongs to the UPF0194 family.</text>
</comment>
<evidence type="ECO:0000313" key="10">
    <source>
        <dbReference type="Proteomes" id="UP001379444"/>
    </source>
</evidence>
<keyword evidence="3" id="KW-0732">Signal</keyword>